<keyword evidence="6 8" id="KW-1133">Transmembrane helix</keyword>
<feature type="domain" description="ABC transporter" evidence="9">
    <location>
        <begin position="342"/>
        <end position="577"/>
    </location>
</feature>
<protein>
    <submittedName>
        <fullName evidence="11">ABC transporter, ATP-binding protein</fullName>
    </submittedName>
</protein>
<dbReference type="GO" id="GO:0016887">
    <property type="term" value="F:ATP hydrolysis activity"/>
    <property type="evidence" value="ECO:0007669"/>
    <property type="project" value="InterPro"/>
</dbReference>
<dbReference type="GO" id="GO:0005886">
    <property type="term" value="C:plasma membrane"/>
    <property type="evidence" value="ECO:0007669"/>
    <property type="project" value="UniProtKB-SubCell"/>
</dbReference>
<comment type="similarity">
    <text evidence="2">Belongs to the ABC transporter superfamily.</text>
</comment>
<feature type="transmembrane region" description="Helical" evidence="8">
    <location>
        <begin position="167"/>
        <end position="184"/>
    </location>
</feature>
<feature type="transmembrane region" description="Helical" evidence="8">
    <location>
        <begin position="58"/>
        <end position="75"/>
    </location>
</feature>
<dbReference type="SMART" id="SM00382">
    <property type="entry name" value="AAA"/>
    <property type="match status" value="1"/>
</dbReference>
<evidence type="ECO:0000256" key="1">
    <source>
        <dbReference type="ARBA" id="ARBA00004651"/>
    </source>
</evidence>
<dbReference type="InterPro" id="IPR039421">
    <property type="entry name" value="Type_1_exporter"/>
</dbReference>
<keyword evidence="7 8" id="KW-0472">Membrane</keyword>
<dbReference type="InterPro" id="IPR036640">
    <property type="entry name" value="ABC1_TM_sf"/>
</dbReference>
<dbReference type="SUPFAM" id="SSF52540">
    <property type="entry name" value="P-loop containing nucleoside triphosphate hydrolases"/>
    <property type="match status" value="1"/>
</dbReference>
<proteinExistence type="inferred from homology"/>
<evidence type="ECO:0000313" key="12">
    <source>
        <dbReference type="Proteomes" id="UP000070376"/>
    </source>
</evidence>
<dbReference type="InterPro" id="IPR003439">
    <property type="entry name" value="ABC_transporter-like_ATP-bd"/>
</dbReference>
<dbReference type="PROSITE" id="PS50929">
    <property type="entry name" value="ABC_TM1F"/>
    <property type="match status" value="1"/>
</dbReference>
<sequence>MGSVKRYMKFVKPYWFQIVATIIIGIIKFAIPLLIPLLIKYVIDDIIGNHGLSPDEKLHKLVWVMSAMLAIFVIVRPPVEYYRQYFAQWTASKILYDIRGRFFTHLQKLSFRFYANTRGGEVISRVINDVEQTKDFVITGLMNVWLDMTTVLIAIVMMFMMDARLTLISLAVFPFYIFSVKYFFGNLRFLTRKRSQALAEVQGYLHERVQGMAVIKSFAIEDHEQKQFDKHNHNFLEKALAHTSWTAKSFAVVNTITDIAPLFIIFVSGYLVIKGSLTVGTLAAFIAYIDNLYSPLRRLVNSGTTLTQAFASMDRVFELLDEKYDIDDRPDAVECRNVRGNIRFDGVEFRYDDEKEPVLKNINLEIRAGETVAFVGMSGGGKSSLVSLIPRFYDVTKGAVYLDGQDIRTFKVRSLRDKIGMVLQDNILFSESVKSNILLGNPQATDEEVVQAAKAANAHEFIMNLADGYETTVGERGVKLSGGQKQRIAIARVFLKNPPILILDEATSALDLESEHLIQEAIEKLARNRTTLIVAHRLSTITHADRIVLIENGEIKETGTHEQLMAKQGLYYNLFQIQQLDD</sequence>
<evidence type="ECO:0000256" key="5">
    <source>
        <dbReference type="ARBA" id="ARBA00022840"/>
    </source>
</evidence>
<dbReference type="EMBL" id="LRPN01000107">
    <property type="protein sequence ID" value="KWZ79862.1"/>
    <property type="molecule type" value="Genomic_DNA"/>
</dbReference>
<evidence type="ECO:0000259" key="10">
    <source>
        <dbReference type="PROSITE" id="PS50929"/>
    </source>
</evidence>
<evidence type="ECO:0000256" key="3">
    <source>
        <dbReference type="ARBA" id="ARBA00022692"/>
    </source>
</evidence>
<dbReference type="GO" id="GO:0015421">
    <property type="term" value="F:ABC-type oligopeptide transporter activity"/>
    <property type="evidence" value="ECO:0007669"/>
    <property type="project" value="TreeGrafter"/>
</dbReference>
<keyword evidence="4" id="KW-0547">Nucleotide-binding</keyword>
<dbReference type="InterPro" id="IPR027417">
    <property type="entry name" value="P-loop_NTPase"/>
</dbReference>
<dbReference type="Pfam" id="PF00664">
    <property type="entry name" value="ABC_membrane"/>
    <property type="match status" value="1"/>
</dbReference>
<dbReference type="PATRIC" id="fig|1398.22.peg.2449"/>
<evidence type="ECO:0000256" key="4">
    <source>
        <dbReference type="ARBA" id="ARBA00022741"/>
    </source>
</evidence>
<dbReference type="Proteomes" id="UP000070376">
    <property type="component" value="Unassembled WGS sequence"/>
</dbReference>
<dbReference type="CDD" id="cd18554">
    <property type="entry name" value="ABC_6TM_Sav1866_like"/>
    <property type="match status" value="1"/>
</dbReference>
<evidence type="ECO:0000259" key="9">
    <source>
        <dbReference type="PROSITE" id="PS50893"/>
    </source>
</evidence>
<evidence type="ECO:0000313" key="11">
    <source>
        <dbReference type="EMBL" id="KWZ79862.1"/>
    </source>
</evidence>
<dbReference type="AlphaFoldDB" id="A0A133KJW3"/>
<dbReference type="InterPro" id="IPR017871">
    <property type="entry name" value="ABC_transporter-like_CS"/>
</dbReference>
<dbReference type="Pfam" id="PF00005">
    <property type="entry name" value="ABC_tran"/>
    <property type="match status" value="1"/>
</dbReference>
<name>A0A133KJW3_HEYCO</name>
<dbReference type="SUPFAM" id="SSF90123">
    <property type="entry name" value="ABC transporter transmembrane region"/>
    <property type="match status" value="1"/>
</dbReference>
<gene>
    <name evidence="11" type="ORF">HMPREF3213_02452</name>
</gene>
<dbReference type="CDD" id="cd03251">
    <property type="entry name" value="ABCC_MsbA"/>
    <property type="match status" value="1"/>
</dbReference>
<reference evidence="12" key="1">
    <citation type="submission" date="2016-01" db="EMBL/GenBank/DDBJ databases">
        <authorList>
            <person name="Mitreva M."/>
            <person name="Pepin K.H."/>
            <person name="Mihindukulasuriya K.A."/>
            <person name="Fulton R."/>
            <person name="Fronick C."/>
            <person name="O'Laughlin M."/>
            <person name="Miner T."/>
            <person name="Herter B."/>
            <person name="Rosa B.A."/>
            <person name="Cordes M."/>
            <person name="Tomlinson C."/>
            <person name="Wollam A."/>
            <person name="Palsikar V.B."/>
            <person name="Mardis E.R."/>
            <person name="Wilson R.K."/>
        </authorList>
    </citation>
    <scope>NUCLEOTIDE SEQUENCE [LARGE SCALE GENOMIC DNA]</scope>
    <source>
        <strain evidence="12">GED7749B</strain>
    </source>
</reference>
<dbReference type="PANTHER" id="PTHR43394:SF1">
    <property type="entry name" value="ATP-BINDING CASSETTE SUB-FAMILY B MEMBER 10, MITOCHONDRIAL"/>
    <property type="match status" value="1"/>
</dbReference>
<keyword evidence="5 11" id="KW-0067">ATP-binding</keyword>
<evidence type="ECO:0000256" key="6">
    <source>
        <dbReference type="ARBA" id="ARBA00022989"/>
    </source>
</evidence>
<dbReference type="PANTHER" id="PTHR43394">
    <property type="entry name" value="ATP-DEPENDENT PERMEASE MDL1, MITOCHONDRIAL"/>
    <property type="match status" value="1"/>
</dbReference>
<keyword evidence="3 8" id="KW-0812">Transmembrane</keyword>
<dbReference type="PROSITE" id="PS00211">
    <property type="entry name" value="ABC_TRANSPORTER_1"/>
    <property type="match status" value="1"/>
</dbReference>
<dbReference type="InterPro" id="IPR003593">
    <property type="entry name" value="AAA+_ATPase"/>
</dbReference>
<dbReference type="InterPro" id="IPR011527">
    <property type="entry name" value="ABC1_TM_dom"/>
</dbReference>
<evidence type="ECO:0000256" key="2">
    <source>
        <dbReference type="ARBA" id="ARBA00005417"/>
    </source>
</evidence>
<accession>A0A133KJW3</accession>
<dbReference type="GO" id="GO:0005524">
    <property type="term" value="F:ATP binding"/>
    <property type="evidence" value="ECO:0007669"/>
    <property type="project" value="UniProtKB-KW"/>
</dbReference>
<dbReference type="PROSITE" id="PS50893">
    <property type="entry name" value="ABC_TRANSPORTER_2"/>
    <property type="match status" value="1"/>
</dbReference>
<feature type="domain" description="ABC transmembrane type-1" evidence="10">
    <location>
        <begin position="19"/>
        <end position="308"/>
    </location>
</feature>
<dbReference type="FunFam" id="3.40.50.300:FF:000218">
    <property type="entry name" value="Multidrug ABC transporter ATP-binding protein"/>
    <property type="match status" value="1"/>
</dbReference>
<comment type="caution">
    <text evidence="11">The sequence shown here is derived from an EMBL/GenBank/DDBJ whole genome shotgun (WGS) entry which is preliminary data.</text>
</comment>
<feature type="transmembrane region" description="Helical" evidence="8">
    <location>
        <begin position="144"/>
        <end position="161"/>
    </location>
</feature>
<dbReference type="Gene3D" id="3.40.50.300">
    <property type="entry name" value="P-loop containing nucleotide triphosphate hydrolases"/>
    <property type="match status" value="1"/>
</dbReference>
<evidence type="ECO:0000256" key="7">
    <source>
        <dbReference type="ARBA" id="ARBA00023136"/>
    </source>
</evidence>
<organism evidence="11 12">
    <name type="scientific">Heyndrickxia coagulans</name>
    <name type="common">Weizmannia coagulans</name>
    <dbReference type="NCBI Taxonomy" id="1398"/>
    <lineage>
        <taxon>Bacteria</taxon>
        <taxon>Bacillati</taxon>
        <taxon>Bacillota</taxon>
        <taxon>Bacilli</taxon>
        <taxon>Bacillales</taxon>
        <taxon>Bacillaceae</taxon>
        <taxon>Heyndrickxia</taxon>
    </lineage>
</organism>
<dbReference type="Gene3D" id="1.20.1560.10">
    <property type="entry name" value="ABC transporter type 1, transmembrane domain"/>
    <property type="match status" value="1"/>
</dbReference>
<feature type="transmembrane region" description="Helical" evidence="8">
    <location>
        <begin position="14"/>
        <end position="38"/>
    </location>
</feature>
<dbReference type="RefSeq" id="WP_017551404.1">
    <property type="nucleotide sequence ID" value="NZ_KQ955875.1"/>
</dbReference>
<evidence type="ECO:0000256" key="8">
    <source>
        <dbReference type="SAM" id="Phobius"/>
    </source>
</evidence>
<comment type="subcellular location">
    <subcellularLocation>
        <location evidence="1">Cell membrane</location>
        <topology evidence="1">Multi-pass membrane protein</topology>
    </subcellularLocation>
</comment>